<dbReference type="Pfam" id="PF25597">
    <property type="entry name" value="SH3_retrovirus"/>
    <property type="match status" value="1"/>
</dbReference>
<dbReference type="AlphaFoldDB" id="A0AAV0V6P4"/>
<evidence type="ECO:0000313" key="2">
    <source>
        <dbReference type="EMBL" id="CAI5744871.1"/>
    </source>
</evidence>
<organism evidence="2 3">
    <name type="scientific">Peronospora destructor</name>
    <dbReference type="NCBI Taxonomy" id="86335"/>
    <lineage>
        <taxon>Eukaryota</taxon>
        <taxon>Sar</taxon>
        <taxon>Stramenopiles</taxon>
        <taxon>Oomycota</taxon>
        <taxon>Peronosporomycetes</taxon>
        <taxon>Peronosporales</taxon>
        <taxon>Peronosporaceae</taxon>
        <taxon>Peronospora</taxon>
    </lineage>
</organism>
<evidence type="ECO:0000313" key="3">
    <source>
        <dbReference type="Proteomes" id="UP001162029"/>
    </source>
</evidence>
<feature type="domain" description="Retroviral polymerase SH3-like" evidence="1">
    <location>
        <begin position="95"/>
        <end position="150"/>
    </location>
</feature>
<keyword evidence="3" id="KW-1185">Reference proteome</keyword>
<sequence length="191" mass="21062">MCNRTALARVSIHIPPGPSASAYPLRHRGRSHHHEYGAGYGVCKWVPLKSWGDAAEYAAFILNRSPTKANEDGISLIEMLIKKRPVLNDIAVFGSPCTVHLTTTNKSLGMRGKAAIIIGRNDEMKGYRIYTPKERVVVVTQHVQNVETLTDVQDSKLVNDLNGTEGQEELETKQTSVQLKAVHPNGHVIDT</sequence>
<dbReference type="EMBL" id="CANTFM010002208">
    <property type="protein sequence ID" value="CAI5744871.1"/>
    <property type="molecule type" value="Genomic_DNA"/>
</dbReference>
<gene>
    <name evidence="2" type="ORF">PDE001_LOCUS9995</name>
</gene>
<evidence type="ECO:0000259" key="1">
    <source>
        <dbReference type="Pfam" id="PF25597"/>
    </source>
</evidence>
<proteinExistence type="predicted"/>
<comment type="caution">
    <text evidence="2">The sequence shown here is derived from an EMBL/GenBank/DDBJ whole genome shotgun (WGS) entry which is preliminary data.</text>
</comment>
<name>A0AAV0V6P4_9STRA</name>
<dbReference type="Proteomes" id="UP001162029">
    <property type="component" value="Unassembled WGS sequence"/>
</dbReference>
<reference evidence="2" key="1">
    <citation type="submission" date="2022-12" db="EMBL/GenBank/DDBJ databases">
        <authorList>
            <person name="Webb A."/>
        </authorList>
    </citation>
    <scope>NUCLEOTIDE SEQUENCE</scope>
    <source>
        <strain evidence="2">Pd1</strain>
    </source>
</reference>
<dbReference type="InterPro" id="IPR057670">
    <property type="entry name" value="SH3_retrovirus"/>
</dbReference>
<accession>A0AAV0V6P4</accession>
<protein>
    <recommendedName>
        <fullName evidence="1">Retroviral polymerase SH3-like domain-containing protein</fullName>
    </recommendedName>
</protein>